<proteinExistence type="predicted"/>
<evidence type="ECO:0000313" key="2">
    <source>
        <dbReference type="EMBL" id="AJE81233.1"/>
    </source>
</evidence>
<dbReference type="Proteomes" id="UP000031523">
    <property type="component" value="Chromosome"/>
</dbReference>
<keyword evidence="3" id="KW-1185">Reference proteome</keyword>
<evidence type="ECO:0000256" key="1">
    <source>
        <dbReference type="SAM" id="MobiDB-lite"/>
    </source>
</evidence>
<evidence type="ECO:0000313" key="3">
    <source>
        <dbReference type="Proteomes" id="UP000031523"/>
    </source>
</evidence>
<feature type="region of interest" description="Disordered" evidence="1">
    <location>
        <begin position="1"/>
        <end position="32"/>
    </location>
</feature>
<dbReference type="EMBL" id="CP010519">
    <property type="protein sequence ID" value="AJE81233.1"/>
    <property type="molecule type" value="Genomic_DNA"/>
</dbReference>
<accession>A0A0B5EGI1</accession>
<gene>
    <name evidence="2" type="ORF">SLNWT_0857</name>
</gene>
<reference evidence="2 3" key="1">
    <citation type="submission" date="2015-01" db="EMBL/GenBank/DDBJ databases">
        <title>Enhanced salinomycin production by adjusting the supply of polyketide extender units in Streptomyce albus DSM 41398.</title>
        <authorList>
            <person name="Lu C."/>
        </authorList>
    </citation>
    <scope>NUCLEOTIDE SEQUENCE [LARGE SCALE GENOMIC DNA]</scope>
    <source>
        <strain evidence="3">ATCC 21838 / DSM 41398 / FERM P-419 / JCM 4703 / NBRC 107858</strain>
    </source>
</reference>
<protein>
    <submittedName>
        <fullName evidence="2">Uncharacterized protein</fullName>
    </submittedName>
</protein>
<name>A0A0B5EGI1_STRA4</name>
<organism evidence="2 3">
    <name type="scientific">Streptomyces albus (strain ATCC 21838 / DSM 41398 / FERM P-419 / JCM 4703 / NBRC 107858)</name>
    <dbReference type="NCBI Taxonomy" id="1081613"/>
    <lineage>
        <taxon>Bacteria</taxon>
        <taxon>Bacillati</taxon>
        <taxon>Actinomycetota</taxon>
        <taxon>Actinomycetes</taxon>
        <taxon>Kitasatosporales</taxon>
        <taxon>Streptomycetaceae</taxon>
        <taxon>Streptomyces</taxon>
    </lineage>
</organism>
<dbReference type="KEGG" id="sals:SLNWT_0857"/>
<feature type="compositionally biased region" description="Polar residues" evidence="1">
    <location>
        <begin position="11"/>
        <end position="28"/>
    </location>
</feature>
<dbReference type="AlphaFoldDB" id="A0A0B5EGI1"/>
<feature type="region of interest" description="Disordered" evidence="1">
    <location>
        <begin position="75"/>
        <end position="95"/>
    </location>
</feature>
<sequence length="95" mass="10138">MRESGRPTAPVQASTTGSGEAETIQTSKRAARSVRINSRCWAQYRTQAVTRSEPTCCSAPTGASPMSFLMTVLSQPKRATGRGPGRSPCCPPQRP</sequence>